<protein>
    <submittedName>
        <fullName evidence="12">Galactosylceramide sulfotransferase-like</fullName>
    </submittedName>
</protein>
<dbReference type="GeneID" id="100377789"/>
<evidence type="ECO:0000256" key="3">
    <source>
        <dbReference type="ARBA" id="ARBA00022679"/>
    </source>
</evidence>
<keyword evidence="8 10" id="KW-0472">Membrane</keyword>
<proteinExistence type="inferred from homology"/>
<dbReference type="PANTHER" id="PTHR14647">
    <property type="entry name" value="GALACTOSE-3-O-SULFOTRANSFERASE"/>
    <property type="match status" value="1"/>
</dbReference>
<name>A0ABM0GU01_SACKO</name>
<dbReference type="Proteomes" id="UP000694865">
    <property type="component" value="Unplaced"/>
</dbReference>
<dbReference type="InterPro" id="IPR009729">
    <property type="entry name" value="Gal-3-0_sulfotransfrase"/>
</dbReference>
<sequence>MRLFRKFRLKNNKSCFYSIIFLATLSAGILIILSYNNGEEKLQHRRPGLFAADYENQDDRHPDHNLFMLNQQHDMLNGWKIPDFHGSNFFKHDSDKLWLQDMFAGKKNFSKQCTTEVQNITFLKIHKTGSSTIQNILMRFGSRNNLKFVLPPRGHHLGYPNYFQKAYMVESSDGLYNIFCHHARFNNEVITNLMPGNTIYMTILRDPASVFESAFTYFLMGKKCNYNLPDRQALEMFLNNPMACYSQLKHATHARNPLFYDFGLETKNFEDSNTVDLSIEIIDRKFPLVMIAEYFEESVILLKDLLCWTWEDMTYFKLNSRNEESINQITDDMRKKIYDWNKADKRLYDYFNWTFWRKIDEYGHERMHDDVLRLRELNEKWKSVCLQSDQVTKKGQGNFKIFQPPGVKINNFLLKPEAERNSVCQNMVMPEPQFTEKLRIKQFPNLAHKIRPNKQHIYPQNKPKF</sequence>
<organism evidence="11 12">
    <name type="scientific">Saccoglossus kowalevskii</name>
    <name type="common">Acorn worm</name>
    <dbReference type="NCBI Taxonomy" id="10224"/>
    <lineage>
        <taxon>Eukaryota</taxon>
        <taxon>Metazoa</taxon>
        <taxon>Hemichordata</taxon>
        <taxon>Enteropneusta</taxon>
        <taxon>Harrimaniidae</taxon>
        <taxon>Saccoglossus</taxon>
    </lineage>
</organism>
<comment type="similarity">
    <text evidence="2">Belongs to the galactose-3-O-sulfotransferase family.</text>
</comment>
<evidence type="ECO:0000313" key="11">
    <source>
        <dbReference type="Proteomes" id="UP000694865"/>
    </source>
</evidence>
<gene>
    <name evidence="12" type="primary">LOC100377789</name>
</gene>
<feature type="transmembrane region" description="Helical" evidence="10">
    <location>
        <begin position="15"/>
        <end position="35"/>
    </location>
</feature>
<evidence type="ECO:0000256" key="5">
    <source>
        <dbReference type="ARBA" id="ARBA00022968"/>
    </source>
</evidence>
<keyword evidence="4 10" id="KW-0812">Transmembrane</keyword>
<dbReference type="SUPFAM" id="SSF52540">
    <property type="entry name" value="P-loop containing nucleoside triphosphate hydrolases"/>
    <property type="match status" value="1"/>
</dbReference>
<evidence type="ECO:0000256" key="6">
    <source>
        <dbReference type="ARBA" id="ARBA00022989"/>
    </source>
</evidence>
<evidence type="ECO:0000256" key="4">
    <source>
        <dbReference type="ARBA" id="ARBA00022692"/>
    </source>
</evidence>
<keyword evidence="5" id="KW-0735">Signal-anchor</keyword>
<evidence type="ECO:0000313" key="12">
    <source>
        <dbReference type="RefSeq" id="XP_002737319.2"/>
    </source>
</evidence>
<comment type="subcellular location">
    <subcellularLocation>
        <location evidence="1">Golgi apparatus membrane</location>
        <topology evidence="1">Single-pass type II membrane protein</topology>
    </subcellularLocation>
</comment>
<keyword evidence="9" id="KW-0325">Glycoprotein</keyword>
<evidence type="ECO:0000256" key="9">
    <source>
        <dbReference type="ARBA" id="ARBA00023180"/>
    </source>
</evidence>
<dbReference type="InterPro" id="IPR027417">
    <property type="entry name" value="P-loop_NTPase"/>
</dbReference>
<reference evidence="12" key="1">
    <citation type="submission" date="2025-08" db="UniProtKB">
        <authorList>
            <consortium name="RefSeq"/>
        </authorList>
    </citation>
    <scope>IDENTIFICATION</scope>
    <source>
        <tissue evidence="12">Testes</tissue>
    </source>
</reference>
<evidence type="ECO:0000256" key="2">
    <source>
        <dbReference type="ARBA" id="ARBA00008124"/>
    </source>
</evidence>
<dbReference type="RefSeq" id="XP_002737319.2">
    <property type="nucleotide sequence ID" value="XM_002737273.2"/>
</dbReference>
<keyword evidence="6 10" id="KW-1133">Transmembrane helix</keyword>
<keyword evidence="7" id="KW-0333">Golgi apparatus</keyword>
<keyword evidence="11" id="KW-1185">Reference proteome</keyword>
<dbReference type="Gene3D" id="3.40.50.300">
    <property type="entry name" value="P-loop containing nucleotide triphosphate hydrolases"/>
    <property type="match status" value="1"/>
</dbReference>
<keyword evidence="3" id="KW-0808">Transferase</keyword>
<dbReference type="Pfam" id="PF06990">
    <property type="entry name" value="Gal-3-0_sulfotr"/>
    <property type="match status" value="1"/>
</dbReference>
<dbReference type="PANTHER" id="PTHR14647:SF86">
    <property type="entry name" value="GALACTOSE-3-O-SULFOTRANSFERASE"/>
    <property type="match status" value="1"/>
</dbReference>
<evidence type="ECO:0000256" key="8">
    <source>
        <dbReference type="ARBA" id="ARBA00023136"/>
    </source>
</evidence>
<evidence type="ECO:0000256" key="1">
    <source>
        <dbReference type="ARBA" id="ARBA00004323"/>
    </source>
</evidence>
<evidence type="ECO:0000256" key="10">
    <source>
        <dbReference type="SAM" id="Phobius"/>
    </source>
</evidence>
<evidence type="ECO:0000256" key="7">
    <source>
        <dbReference type="ARBA" id="ARBA00023034"/>
    </source>
</evidence>
<accession>A0ABM0GU01</accession>